<proteinExistence type="predicted"/>
<keyword evidence="2" id="KW-1133">Transmembrane helix</keyword>
<feature type="compositionally biased region" description="Basic and acidic residues" evidence="1">
    <location>
        <begin position="96"/>
        <end position="105"/>
    </location>
</feature>
<keyword evidence="3" id="KW-1185">Reference proteome</keyword>
<evidence type="ECO:0000313" key="4">
    <source>
        <dbReference type="WBParaSite" id="scaffold3212_cov228.g6214"/>
    </source>
</evidence>
<accession>A0A915M673</accession>
<feature type="compositionally biased region" description="Basic and acidic residues" evidence="1">
    <location>
        <begin position="290"/>
        <end position="305"/>
    </location>
</feature>
<evidence type="ECO:0000256" key="1">
    <source>
        <dbReference type="SAM" id="MobiDB-lite"/>
    </source>
</evidence>
<protein>
    <submittedName>
        <fullName evidence="4">Uncharacterized protein</fullName>
    </submittedName>
</protein>
<name>A0A915M673_MELJA</name>
<keyword evidence="2" id="KW-0812">Transmembrane</keyword>
<dbReference type="Proteomes" id="UP000887561">
    <property type="component" value="Unplaced"/>
</dbReference>
<feature type="compositionally biased region" description="Basic and acidic residues" evidence="1">
    <location>
        <begin position="183"/>
        <end position="192"/>
    </location>
</feature>
<evidence type="ECO:0000313" key="3">
    <source>
        <dbReference type="Proteomes" id="UP000887561"/>
    </source>
</evidence>
<feature type="transmembrane region" description="Helical" evidence="2">
    <location>
        <begin position="58"/>
        <end position="77"/>
    </location>
</feature>
<feature type="compositionally biased region" description="Basic and acidic residues" evidence="1">
    <location>
        <begin position="248"/>
        <end position="275"/>
    </location>
</feature>
<feature type="compositionally biased region" description="Basic and acidic residues" evidence="1">
    <location>
        <begin position="337"/>
        <end position="355"/>
    </location>
</feature>
<evidence type="ECO:0000256" key="2">
    <source>
        <dbReference type="SAM" id="Phobius"/>
    </source>
</evidence>
<organism evidence="3 4">
    <name type="scientific">Meloidogyne javanica</name>
    <name type="common">Root-knot nematode worm</name>
    <dbReference type="NCBI Taxonomy" id="6303"/>
    <lineage>
        <taxon>Eukaryota</taxon>
        <taxon>Metazoa</taxon>
        <taxon>Ecdysozoa</taxon>
        <taxon>Nematoda</taxon>
        <taxon>Chromadorea</taxon>
        <taxon>Rhabditida</taxon>
        <taxon>Tylenchina</taxon>
        <taxon>Tylenchomorpha</taxon>
        <taxon>Tylenchoidea</taxon>
        <taxon>Meloidogynidae</taxon>
        <taxon>Meloidogyninae</taxon>
        <taxon>Meloidogyne</taxon>
        <taxon>Meloidogyne incognita group</taxon>
    </lineage>
</organism>
<feature type="compositionally biased region" description="Polar residues" evidence="1">
    <location>
        <begin position="324"/>
        <end position="336"/>
    </location>
</feature>
<reference evidence="4" key="1">
    <citation type="submission" date="2022-11" db="UniProtKB">
        <authorList>
            <consortium name="WormBaseParasite"/>
        </authorList>
    </citation>
    <scope>IDENTIFICATION</scope>
</reference>
<dbReference type="AlphaFoldDB" id="A0A915M673"/>
<feature type="compositionally biased region" description="Basic and acidic residues" evidence="1">
    <location>
        <begin position="222"/>
        <end position="233"/>
    </location>
</feature>
<feature type="compositionally biased region" description="Polar residues" evidence="1">
    <location>
        <begin position="276"/>
        <end position="287"/>
    </location>
</feature>
<feature type="compositionally biased region" description="Low complexity" evidence="1">
    <location>
        <begin position="107"/>
        <end position="121"/>
    </location>
</feature>
<feature type="region of interest" description="Disordered" evidence="1">
    <location>
        <begin position="153"/>
        <end position="355"/>
    </location>
</feature>
<feature type="region of interest" description="Disordered" evidence="1">
    <location>
        <begin position="90"/>
        <end position="141"/>
    </location>
</feature>
<keyword evidence="2" id="KW-0472">Membrane</keyword>
<feature type="compositionally biased region" description="Low complexity" evidence="1">
    <location>
        <begin position="306"/>
        <end position="323"/>
    </location>
</feature>
<dbReference type="WBParaSite" id="scaffold3212_cov228.g6214">
    <property type="protein sequence ID" value="scaffold3212_cov228.g6214"/>
    <property type="gene ID" value="scaffold3212_cov228.g6214"/>
</dbReference>
<sequence length="355" mass="38984">MYFKSMLLLVVFIRLKLWFFKQLTQLLRTPLLLQLHWRSSFWSILVGMLSLIDFGPFLALFFVAVSLSGSVSLLFCCKSKKKSATKSQIQKQALVDSRKSKENIPLKEGPAPGEKPAAAKGRQQKQLKTPPQPAKGAAIGGGGAAAIRTAALFTPPPKAPVADSKKTTTKQPATPPKPAAPKPSDKSKKDVRAGVAVPDDDTARMEDVSDSWRQVKKQAYKMPEEMTRRRLDDPDYQTWRGLGNIFDASKRTKGDMGDGSLAKDPRSDSKSRLDTKSNLSSKSSDAANSKMDEEKQAKSEGDNKKATTSQSKSSSKDNNSQSTVRVTMTSETSVNEENQKDNTKSEHDDNTKSEN</sequence>